<feature type="domain" description="T6SS Phospholipase effector Tle1-like catalytic" evidence="2">
    <location>
        <begin position="2"/>
        <end position="315"/>
    </location>
</feature>
<accession>A0A0P9EEL4</accession>
<evidence type="ECO:0000259" key="2">
    <source>
        <dbReference type="Pfam" id="PF09994"/>
    </source>
</evidence>
<dbReference type="PANTHER" id="PTHR33840:SF1">
    <property type="entry name" value="TLE1 PHOSPHOLIPASE DOMAIN-CONTAINING PROTEIN"/>
    <property type="match status" value="1"/>
</dbReference>
<evidence type="ECO:0000313" key="3">
    <source>
        <dbReference type="EMBL" id="KPV71827.1"/>
    </source>
</evidence>
<reference evidence="3 4" key="1">
    <citation type="journal article" date="2015" name="Front. Microbiol.">
        <title>Genome sequence of the plant growth promoting endophytic yeast Rhodotorula graminis WP1.</title>
        <authorList>
            <person name="Firrincieli A."/>
            <person name="Otillar R."/>
            <person name="Salamov A."/>
            <person name="Schmutz J."/>
            <person name="Khan Z."/>
            <person name="Redman R.S."/>
            <person name="Fleck N.D."/>
            <person name="Lindquist E."/>
            <person name="Grigoriev I.V."/>
            <person name="Doty S.L."/>
        </authorList>
    </citation>
    <scope>NUCLEOTIDE SEQUENCE [LARGE SCALE GENOMIC DNA]</scope>
    <source>
        <strain evidence="3 4">WP1</strain>
    </source>
</reference>
<feature type="compositionally biased region" description="Pro residues" evidence="1">
    <location>
        <begin position="478"/>
        <end position="493"/>
    </location>
</feature>
<dbReference type="STRING" id="578459.A0A0P9EEL4"/>
<sequence>MKRLVLLCDGTLEDADRQEDESRLTNIARLSRAILEVDKRGQSDVEQVKLYASGVGTDETAVGSLITGALGRGMMEKVKDLYDFLCINHEDGDEIYLFGFSRGAYSVRLLACLVDLVGLLPPRTSLHLFPRIFAALDAHTGTGDADDRRAIAAIRALLAPLAAQRDAQRAAGGGGGGGGARGERFLIECVAAFDTVGTRGRPSFLRPASFSTAPGGPPAVAPSERNSFGLPAAQVPSCVRVALQALAVDERRKDYAPVLWKRWAEGDKEGERAARARERDGQRVEQVWFAGAHADVGGDYPEADLSFLTLEWVVDRLSSKLAIDDAYVRRVCSRTSAPWGEMEPHQSRVDEFRLAPAMDRALPSLPIDPCTSQYLHRSLLAQRHAHLRPALVALLAAGPTSPIFAPLGPLELRLKREWAPPPSPPPPKRARLVVAALTGGGRVRASDEGAVANEPNRRARPSSVTSFTDNESSAPSSPSAPSPSSSPPSPSSPAPSSSLPSPSPPFDTALAQLSARRGTRRLSPVRRGWDRLVRRVSEHGHRYA</sequence>
<dbReference type="Pfam" id="PF09994">
    <property type="entry name" value="T6SS_Tle1-like_cat"/>
    <property type="match status" value="1"/>
</dbReference>
<dbReference type="InterPro" id="IPR018712">
    <property type="entry name" value="Tle1-like_cat"/>
</dbReference>
<protein>
    <recommendedName>
        <fullName evidence="2">T6SS Phospholipase effector Tle1-like catalytic domain-containing protein</fullName>
    </recommendedName>
</protein>
<dbReference type="AlphaFoldDB" id="A0A0P9EEL4"/>
<proteinExistence type="predicted"/>
<feature type="compositionally biased region" description="Polar residues" evidence="1">
    <location>
        <begin position="462"/>
        <end position="471"/>
    </location>
</feature>
<dbReference type="RefSeq" id="XP_018267876.1">
    <property type="nucleotide sequence ID" value="XM_018415000.1"/>
</dbReference>
<keyword evidence="4" id="KW-1185">Reference proteome</keyword>
<gene>
    <name evidence="3" type="ORF">RHOBADRAFT_47530</name>
</gene>
<feature type="region of interest" description="Disordered" evidence="1">
    <location>
        <begin position="441"/>
        <end position="544"/>
    </location>
</feature>
<feature type="compositionally biased region" description="Basic and acidic residues" evidence="1">
    <location>
        <begin position="527"/>
        <end position="544"/>
    </location>
</feature>
<name>A0A0P9EEL4_RHOGW</name>
<organism evidence="3 4">
    <name type="scientific">Rhodotorula graminis (strain WP1)</name>
    <dbReference type="NCBI Taxonomy" id="578459"/>
    <lineage>
        <taxon>Eukaryota</taxon>
        <taxon>Fungi</taxon>
        <taxon>Dikarya</taxon>
        <taxon>Basidiomycota</taxon>
        <taxon>Pucciniomycotina</taxon>
        <taxon>Microbotryomycetes</taxon>
        <taxon>Sporidiobolales</taxon>
        <taxon>Sporidiobolaceae</taxon>
        <taxon>Rhodotorula</taxon>
    </lineage>
</organism>
<dbReference type="EMBL" id="KQ474091">
    <property type="protein sequence ID" value="KPV71827.1"/>
    <property type="molecule type" value="Genomic_DNA"/>
</dbReference>
<dbReference type="OrthoDB" id="3057168at2759"/>
<dbReference type="PANTHER" id="PTHR33840">
    <property type="match status" value="1"/>
</dbReference>
<dbReference type="GeneID" id="28975448"/>
<evidence type="ECO:0000256" key="1">
    <source>
        <dbReference type="SAM" id="MobiDB-lite"/>
    </source>
</evidence>
<dbReference type="Proteomes" id="UP000053890">
    <property type="component" value="Unassembled WGS sequence"/>
</dbReference>
<evidence type="ECO:0000313" key="4">
    <source>
        <dbReference type="Proteomes" id="UP000053890"/>
    </source>
</evidence>